<dbReference type="PANTHER" id="PTHR38123:SF4">
    <property type="entry name" value="CELL WALL GALACTOMANNOPROTEIN, PUTATIVE (AFU_ORTHOLOGUE AFUA_4G00870)-RELATED"/>
    <property type="match status" value="1"/>
</dbReference>
<dbReference type="EMBL" id="KN832870">
    <property type="protein sequence ID" value="KIN07166.1"/>
    <property type="molecule type" value="Genomic_DNA"/>
</dbReference>
<evidence type="ECO:0008006" key="4">
    <source>
        <dbReference type="Google" id="ProtNLM"/>
    </source>
</evidence>
<evidence type="ECO:0000256" key="1">
    <source>
        <dbReference type="SAM" id="SignalP"/>
    </source>
</evidence>
<dbReference type="InParanoid" id="A0A0C3HG59"/>
<dbReference type="OrthoDB" id="3485059at2759"/>
<evidence type="ECO:0000313" key="2">
    <source>
        <dbReference type="EMBL" id="KIN07166.1"/>
    </source>
</evidence>
<reference evidence="3" key="2">
    <citation type="submission" date="2015-01" db="EMBL/GenBank/DDBJ databases">
        <title>Evolutionary Origins and Diversification of the Mycorrhizal Mutualists.</title>
        <authorList>
            <consortium name="DOE Joint Genome Institute"/>
            <consortium name="Mycorrhizal Genomics Consortium"/>
            <person name="Kohler A."/>
            <person name="Kuo A."/>
            <person name="Nagy L.G."/>
            <person name="Floudas D."/>
            <person name="Copeland A."/>
            <person name="Barry K.W."/>
            <person name="Cichocki N."/>
            <person name="Veneault-Fourrey C."/>
            <person name="LaButti K."/>
            <person name="Lindquist E.A."/>
            <person name="Lipzen A."/>
            <person name="Lundell T."/>
            <person name="Morin E."/>
            <person name="Murat C."/>
            <person name="Riley R."/>
            <person name="Ohm R."/>
            <person name="Sun H."/>
            <person name="Tunlid A."/>
            <person name="Henrissat B."/>
            <person name="Grigoriev I.V."/>
            <person name="Hibbett D.S."/>
            <person name="Martin F."/>
        </authorList>
    </citation>
    <scope>NUCLEOTIDE SEQUENCE [LARGE SCALE GENOMIC DNA]</scope>
    <source>
        <strain evidence="3">Zn</strain>
    </source>
</reference>
<keyword evidence="3" id="KW-1185">Reference proteome</keyword>
<dbReference type="GO" id="GO:0005576">
    <property type="term" value="C:extracellular region"/>
    <property type="evidence" value="ECO:0007669"/>
    <property type="project" value="TreeGrafter"/>
</dbReference>
<proteinExistence type="predicted"/>
<protein>
    <recommendedName>
        <fullName evidence="4">Antigenic cell wall galactomannoprotein</fullName>
    </recommendedName>
</protein>
<name>A0A0C3HG59_OIDMZ</name>
<accession>A0A0C3HG59</accession>
<gene>
    <name evidence="2" type="ORF">OIDMADRAFT_22063</name>
</gene>
<dbReference type="Gene3D" id="1.20.1280.140">
    <property type="match status" value="1"/>
</dbReference>
<dbReference type="Proteomes" id="UP000054321">
    <property type="component" value="Unassembled WGS sequence"/>
</dbReference>
<dbReference type="PANTHER" id="PTHR38123">
    <property type="entry name" value="CELL WALL SERINE-THREONINE-RICH GALACTOMANNOPROTEIN MP1 (AFU_ORTHOLOGUE AFUA_4G03240)"/>
    <property type="match status" value="1"/>
</dbReference>
<feature type="signal peptide" evidence="1">
    <location>
        <begin position="1"/>
        <end position="18"/>
    </location>
</feature>
<reference evidence="2 3" key="1">
    <citation type="submission" date="2014-04" db="EMBL/GenBank/DDBJ databases">
        <authorList>
            <consortium name="DOE Joint Genome Institute"/>
            <person name="Kuo A."/>
            <person name="Martino E."/>
            <person name="Perotto S."/>
            <person name="Kohler A."/>
            <person name="Nagy L.G."/>
            <person name="Floudas D."/>
            <person name="Copeland A."/>
            <person name="Barry K.W."/>
            <person name="Cichocki N."/>
            <person name="Veneault-Fourrey C."/>
            <person name="LaButti K."/>
            <person name="Lindquist E.A."/>
            <person name="Lipzen A."/>
            <person name="Lundell T."/>
            <person name="Morin E."/>
            <person name="Murat C."/>
            <person name="Sun H."/>
            <person name="Tunlid A."/>
            <person name="Henrissat B."/>
            <person name="Grigoriev I.V."/>
            <person name="Hibbett D.S."/>
            <person name="Martin F."/>
            <person name="Nordberg H.P."/>
            <person name="Cantor M.N."/>
            <person name="Hua S.X."/>
        </authorList>
    </citation>
    <scope>NUCLEOTIDE SEQUENCE [LARGE SCALE GENOMIC DNA]</scope>
    <source>
        <strain evidence="2 3">Zn</strain>
    </source>
</reference>
<organism evidence="2 3">
    <name type="scientific">Oidiodendron maius (strain Zn)</name>
    <dbReference type="NCBI Taxonomy" id="913774"/>
    <lineage>
        <taxon>Eukaryota</taxon>
        <taxon>Fungi</taxon>
        <taxon>Dikarya</taxon>
        <taxon>Ascomycota</taxon>
        <taxon>Pezizomycotina</taxon>
        <taxon>Leotiomycetes</taxon>
        <taxon>Leotiomycetes incertae sedis</taxon>
        <taxon>Myxotrichaceae</taxon>
        <taxon>Oidiodendron</taxon>
    </lineage>
</organism>
<dbReference type="AlphaFoldDB" id="A0A0C3HG59"/>
<dbReference type="InterPro" id="IPR021054">
    <property type="entry name" value="Cell_wall_mannoprotein_1"/>
</dbReference>
<evidence type="ECO:0000313" key="3">
    <source>
        <dbReference type="Proteomes" id="UP000054321"/>
    </source>
</evidence>
<dbReference type="Pfam" id="PF12296">
    <property type="entry name" value="HsbA"/>
    <property type="match status" value="1"/>
</dbReference>
<keyword evidence="1" id="KW-0732">Signal</keyword>
<feature type="chain" id="PRO_5002165385" description="Antigenic cell wall galactomannoprotein" evidence="1">
    <location>
        <begin position="19"/>
        <end position="170"/>
    </location>
</feature>
<dbReference type="HOGENOM" id="CLU_129405_0_0_1"/>
<sequence>MRHIYSTVAFAFVALVFADYQTVNNDIGNISTLITTLDNDAKAVTSGVAGLPGALQVEVDAVALDKRIRTGLSDAQSSDAFGATGSLTIGLSLIALAPKITQTLNDVAAQNETFGELGIIVLSSLYQLKQDTDAFSAAVVAKLDALEAALAPSIVSGIDAAFESAIAAYK</sequence>